<sequence>MRWRRRLRREGGRSWTLPPYLHSQSRHRTLERRHGSRYGEHVRRPPITNPPTGAGSTPK</sequence>
<dbReference type="AlphaFoldDB" id="A0A1V3X1C4"/>
<reference evidence="2 3" key="1">
    <citation type="submission" date="2017-02" db="EMBL/GenBank/DDBJ databases">
        <title>Complete genome sequences of Mycobacterium kansasii strains isolated from rhesus macaques.</title>
        <authorList>
            <person name="Panda A."/>
            <person name="Nagaraj S."/>
            <person name="Zhao X."/>
            <person name="Tettelin H."/>
            <person name="Detolla L.J."/>
        </authorList>
    </citation>
    <scope>NUCLEOTIDE SEQUENCE [LARGE SCALE GENOMIC DNA]</scope>
    <source>
        <strain evidence="2 3">11-3469</strain>
    </source>
</reference>
<feature type="compositionally biased region" description="Polar residues" evidence="1">
    <location>
        <begin position="50"/>
        <end position="59"/>
    </location>
</feature>
<dbReference type="EMBL" id="MVBN01000005">
    <property type="protein sequence ID" value="OOK73103.1"/>
    <property type="molecule type" value="Genomic_DNA"/>
</dbReference>
<name>A0A1V3X1C4_MYCKA</name>
<feature type="region of interest" description="Disordered" evidence="1">
    <location>
        <begin position="1"/>
        <end position="59"/>
    </location>
</feature>
<evidence type="ECO:0000313" key="2">
    <source>
        <dbReference type="EMBL" id="OOK73103.1"/>
    </source>
</evidence>
<comment type="caution">
    <text evidence="2">The sequence shown here is derived from an EMBL/GenBank/DDBJ whole genome shotgun (WGS) entry which is preliminary data.</text>
</comment>
<gene>
    <name evidence="2" type="ORF">BZL29_4826</name>
</gene>
<evidence type="ECO:0000256" key="1">
    <source>
        <dbReference type="SAM" id="MobiDB-lite"/>
    </source>
</evidence>
<dbReference type="Proteomes" id="UP000188532">
    <property type="component" value="Unassembled WGS sequence"/>
</dbReference>
<feature type="compositionally biased region" description="Basic residues" evidence="1">
    <location>
        <begin position="24"/>
        <end position="36"/>
    </location>
</feature>
<protein>
    <submittedName>
        <fullName evidence="2">Uncharacterized protein</fullName>
    </submittedName>
</protein>
<evidence type="ECO:0000313" key="3">
    <source>
        <dbReference type="Proteomes" id="UP000188532"/>
    </source>
</evidence>
<accession>A0A1V3X1C4</accession>
<organism evidence="2 3">
    <name type="scientific">Mycobacterium kansasii</name>
    <dbReference type="NCBI Taxonomy" id="1768"/>
    <lineage>
        <taxon>Bacteria</taxon>
        <taxon>Bacillati</taxon>
        <taxon>Actinomycetota</taxon>
        <taxon>Actinomycetes</taxon>
        <taxon>Mycobacteriales</taxon>
        <taxon>Mycobacteriaceae</taxon>
        <taxon>Mycobacterium</taxon>
    </lineage>
</organism>
<proteinExistence type="predicted"/>